<dbReference type="Proteomes" id="UP001218218">
    <property type="component" value="Unassembled WGS sequence"/>
</dbReference>
<protein>
    <submittedName>
        <fullName evidence="1">Uncharacterized protein</fullName>
    </submittedName>
</protein>
<evidence type="ECO:0000313" key="1">
    <source>
        <dbReference type="EMBL" id="KAJ7330499.1"/>
    </source>
</evidence>
<organism evidence="1 2">
    <name type="scientific">Mycena albidolilacea</name>
    <dbReference type="NCBI Taxonomy" id="1033008"/>
    <lineage>
        <taxon>Eukaryota</taxon>
        <taxon>Fungi</taxon>
        <taxon>Dikarya</taxon>
        <taxon>Basidiomycota</taxon>
        <taxon>Agaricomycotina</taxon>
        <taxon>Agaricomycetes</taxon>
        <taxon>Agaricomycetidae</taxon>
        <taxon>Agaricales</taxon>
        <taxon>Marasmiineae</taxon>
        <taxon>Mycenaceae</taxon>
        <taxon>Mycena</taxon>
    </lineage>
</organism>
<proteinExistence type="predicted"/>
<sequence length="292" mass="33691">MTAAVYQGDGAQEVHCVSRDSNGKKTSQDTQCFGIRIFFNYMAYRDRHNFMQPFSTMTPNESDNWLDLIAHTDLEKKHEDSHMFMVYFGACIATQFQVISFVPAPQNSLTLHQEHYSQYSVWIQPSTRRLCVEFMPHEPDFLLLAFMDSPSRLLSDASLLDPPGEAEIIASIFLRDYHSICYSHLRKRHCFPNPAGIAVNLGSIRQFFDPTHKRSVGIAFAPDPNYWLWEPGWRAKHPLIEGHWNAIDESYAENFILENGWIRYMPFLNLSFTETNFYVQYGSMVSTGYAVG</sequence>
<name>A0AAD6ZMY0_9AGAR</name>
<comment type="caution">
    <text evidence="1">The sequence shown here is derived from an EMBL/GenBank/DDBJ whole genome shotgun (WGS) entry which is preliminary data.</text>
</comment>
<dbReference type="EMBL" id="JARIHO010000037">
    <property type="protein sequence ID" value="KAJ7330499.1"/>
    <property type="molecule type" value="Genomic_DNA"/>
</dbReference>
<dbReference type="AlphaFoldDB" id="A0AAD6ZMY0"/>
<reference evidence="1" key="1">
    <citation type="submission" date="2023-03" db="EMBL/GenBank/DDBJ databases">
        <title>Massive genome expansion in bonnet fungi (Mycena s.s.) driven by repeated elements and novel gene families across ecological guilds.</title>
        <authorList>
            <consortium name="Lawrence Berkeley National Laboratory"/>
            <person name="Harder C.B."/>
            <person name="Miyauchi S."/>
            <person name="Viragh M."/>
            <person name="Kuo A."/>
            <person name="Thoen E."/>
            <person name="Andreopoulos B."/>
            <person name="Lu D."/>
            <person name="Skrede I."/>
            <person name="Drula E."/>
            <person name="Henrissat B."/>
            <person name="Morin E."/>
            <person name="Kohler A."/>
            <person name="Barry K."/>
            <person name="LaButti K."/>
            <person name="Morin E."/>
            <person name="Salamov A."/>
            <person name="Lipzen A."/>
            <person name="Mereny Z."/>
            <person name="Hegedus B."/>
            <person name="Baldrian P."/>
            <person name="Stursova M."/>
            <person name="Weitz H."/>
            <person name="Taylor A."/>
            <person name="Grigoriev I.V."/>
            <person name="Nagy L.G."/>
            <person name="Martin F."/>
            <person name="Kauserud H."/>
        </authorList>
    </citation>
    <scope>NUCLEOTIDE SEQUENCE</scope>
    <source>
        <strain evidence="1">CBHHK002</strain>
    </source>
</reference>
<accession>A0AAD6ZMY0</accession>
<keyword evidence="2" id="KW-1185">Reference proteome</keyword>
<gene>
    <name evidence="1" type="ORF">DFH08DRAFT_815402</name>
</gene>
<evidence type="ECO:0000313" key="2">
    <source>
        <dbReference type="Proteomes" id="UP001218218"/>
    </source>
</evidence>